<organism evidence="1 2">
    <name type="scientific">Neptunicella marina</name>
    <dbReference type="NCBI Taxonomy" id="2125989"/>
    <lineage>
        <taxon>Bacteria</taxon>
        <taxon>Pseudomonadati</taxon>
        <taxon>Pseudomonadota</taxon>
        <taxon>Gammaproteobacteria</taxon>
        <taxon>Alteromonadales</taxon>
        <taxon>Alteromonadaceae</taxon>
        <taxon>Neptunicella</taxon>
    </lineage>
</organism>
<dbReference type="InterPro" id="IPR000415">
    <property type="entry name" value="Nitroreductase-like"/>
</dbReference>
<proteinExistence type="predicted"/>
<dbReference type="GO" id="GO:0016491">
    <property type="term" value="F:oxidoreductase activity"/>
    <property type="evidence" value="ECO:0007669"/>
    <property type="project" value="InterPro"/>
</dbReference>
<dbReference type="AlphaFoldDB" id="A0A8J6M431"/>
<sequence length="351" mass="39239">MDDIHQKQILDAAIQAPSADNSQPFLYKWDNDNCLSLFLDERLCGHATDKTFVLSDLAIGAVIESVTIQAQSLGYETTVNYFPEGANSVFYVAAVVFSKPSSEQARANAERLAEQISERRTDRRFPFGGHVNDETIARISSAISDKRCQLKVFNEPDQISSIVPVIYRAEKIRFESEVLHQELFKTVVFNYDPTPVGMNLDVLGIAKFEKAGFKIMSNWKIMRLLNFIGASKEIAKKSVVKPINSSPGLLMLSSSDISRDGIINAGRQLMRIWLECTSQGLSVQLYAAPGVLTLAKPDIEPNLMKELGLIEKQLDDISGNIFKTIMFLRVGYMKDTVAKTQRRQASSFLKE</sequence>
<gene>
    <name evidence="1" type="ORF">H8B19_07850</name>
</gene>
<keyword evidence="2" id="KW-1185">Reference proteome</keyword>
<protein>
    <recommendedName>
        <fullName evidence="3">Nitroreductase domain-containing protein</fullName>
    </recommendedName>
</protein>
<evidence type="ECO:0008006" key="3">
    <source>
        <dbReference type="Google" id="ProtNLM"/>
    </source>
</evidence>
<dbReference type="Gene3D" id="3.40.109.10">
    <property type="entry name" value="NADH Oxidase"/>
    <property type="match status" value="1"/>
</dbReference>
<dbReference type="Proteomes" id="UP000601768">
    <property type="component" value="Unassembled WGS sequence"/>
</dbReference>
<accession>A0A8J6M431</accession>
<dbReference type="RefSeq" id="WP_186506256.1">
    <property type="nucleotide sequence ID" value="NZ_JACNEP010000005.1"/>
</dbReference>
<reference evidence="1" key="1">
    <citation type="journal article" date="2018" name="Int. J. Syst. Evol. Microbiol.">
        <title>Neptunicella marina gen. nov., sp. nov., isolated from surface seawater.</title>
        <authorList>
            <person name="Liu X."/>
            <person name="Lai Q."/>
            <person name="Du Y."/>
            <person name="Zhang X."/>
            <person name="Liu Z."/>
            <person name="Sun F."/>
            <person name="Shao Z."/>
        </authorList>
    </citation>
    <scope>NUCLEOTIDE SEQUENCE</scope>
    <source>
        <strain evidence="1">S27-2</strain>
    </source>
</reference>
<evidence type="ECO:0000313" key="2">
    <source>
        <dbReference type="Proteomes" id="UP000601768"/>
    </source>
</evidence>
<evidence type="ECO:0000313" key="1">
    <source>
        <dbReference type="EMBL" id="MBC3765786.1"/>
    </source>
</evidence>
<dbReference type="EMBL" id="JACNEP010000005">
    <property type="protein sequence ID" value="MBC3765786.1"/>
    <property type="molecule type" value="Genomic_DNA"/>
</dbReference>
<reference evidence="1" key="2">
    <citation type="submission" date="2020-08" db="EMBL/GenBank/DDBJ databases">
        <authorList>
            <person name="Lai Q."/>
        </authorList>
    </citation>
    <scope>NUCLEOTIDE SEQUENCE</scope>
    <source>
        <strain evidence="1">S27-2</strain>
    </source>
</reference>
<comment type="caution">
    <text evidence="1">The sequence shown here is derived from an EMBL/GenBank/DDBJ whole genome shotgun (WGS) entry which is preliminary data.</text>
</comment>
<name>A0A8J6M431_9ALTE</name>